<dbReference type="Pfam" id="PF04715">
    <property type="entry name" value="Anth_synt_I_N"/>
    <property type="match status" value="1"/>
</dbReference>
<comment type="cofactor">
    <cofactor evidence="1">
        <name>Mg(2+)</name>
        <dbReference type="ChEBI" id="CHEBI:18420"/>
    </cofactor>
</comment>
<feature type="domain" description="Anthranilate synthase component I N-terminal" evidence="10">
    <location>
        <begin position="30"/>
        <end position="167"/>
    </location>
</feature>
<name>A0A9D1P0I9_9FIRM</name>
<dbReference type="Gene3D" id="3.60.120.10">
    <property type="entry name" value="Anthranilate synthase"/>
    <property type="match status" value="1"/>
</dbReference>
<evidence type="ECO:0000256" key="7">
    <source>
        <dbReference type="ARBA" id="ARBA00025634"/>
    </source>
</evidence>
<reference evidence="11" key="2">
    <citation type="journal article" date="2021" name="PeerJ">
        <title>Extensive microbial diversity within the chicken gut microbiome revealed by metagenomics and culture.</title>
        <authorList>
            <person name="Gilroy R."/>
            <person name="Ravi A."/>
            <person name="Getino M."/>
            <person name="Pursley I."/>
            <person name="Horton D.L."/>
            <person name="Alikhan N.F."/>
            <person name="Baker D."/>
            <person name="Gharbi K."/>
            <person name="Hall N."/>
            <person name="Watson M."/>
            <person name="Adriaenssens E.M."/>
            <person name="Foster-Nyarko E."/>
            <person name="Jarju S."/>
            <person name="Secka A."/>
            <person name="Antonio M."/>
            <person name="Oren A."/>
            <person name="Chaudhuri R.R."/>
            <person name="La Ragione R."/>
            <person name="Hildebrand F."/>
            <person name="Pallen M.J."/>
        </authorList>
    </citation>
    <scope>NUCLEOTIDE SEQUENCE</scope>
    <source>
        <strain evidence="11">ChiBcec6-7307</strain>
    </source>
</reference>
<keyword evidence="6" id="KW-0456">Lyase</keyword>
<dbReference type="AlphaFoldDB" id="A0A9D1P0I9"/>
<dbReference type="Proteomes" id="UP000886889">
    <property type="component" value="Unassembled WGS sequence"/>
</dbReference>
<feature type="domain" description="Chorismate-utilising enzyme C-terminal" evidence="9">
    <location>
        <begin position="218"/>
        <end position="471"/>
    </location>
</feature>
<evidence type="ECO:0000259" key="10">
    <source>
        <dbReference type="Pfam" id="PF04715"/>
    </source>
</evidence>
<dbReference type="GO" id="GO:0046872">
    <property type="term" value="F:metal ion binding"/>
    <property type="evidence" value="ECO:0007669"/>
    <property type="project" value="UniProtKB-KW"/>
</dbReference>
<gene>
    <name evidence="11" type="ORF">IAC80_05275</name>
</gene>
<dbReference type="GO" id="GO:0000162">
    <property type="term" value="P:L-tryptophan biosynthetic process"/>
    <property type="evidence" value="ECO:0007669"/>
    <property type="project" value="TreeGrafter"/>
</dbReference>
<keyword evidence="4" id="KW-0479">Metal-binding</keyword>
<evidence type="ECO:0000256" key="6">
    <source>
        <dbReference type="ARBA" id="ARBA00023239"/>
    </source>
</evidence>
<evidence type="ECO:0000256" key="1">
    <source>
        <dbReference type="ARBA" id="ARBA00001946"/>
    </source>
</evidence>
<evidence type="ECO:0000256" key="4">
    <source>
        <dbReference type="ARBA" id="ARBA00022723"/>
    </source>
</evidence>
<evidence type="ECO:0000259" key="9">
    <source>
        <dbReference type="Pfam" id="PF00425"/>
    </source>
</evidence>
<reference evidence="11" key="1">
    <citation type="submission" date="2020-10" db="EMBL/GenBank/DDBJ databases">
        <authorList>
            <person name="Gilroy R."/>
        </authorList>
    </citation>
    <scope>NUCLEOTIDE SEQUENCE</scope>
    <source>
        <strain evidence="11">ChiBcec6-7307</strain>
    </source>
</reference>
<keyword evidence="5" id="KW-0460">Magnesium</keyword>
<dbReference type="Pfam" id="PF00425">
    <property type="entry name" value="Chorismate_bind"/>
    <property type="match status" value="1"/>
</dbReference>
<comment type="catalytic activity">
    <reaction evidence="8">
        <text>chorismate + L-glutamine = anthranilate + pyruvate + L-glutamate + H(+)</text>
        <dbReference type="Rhea" id="RHEA:21732"/>
        <dbReference type="ChEBI" id="CHEBI:15361"/>
        <dbReference type="ChEBI" id="CHEBI:15378"/>
        <dbReference type="ChEBI" id="CHEBI:16567"/>
        <dbReference type="ChEBI" id="CHEBI:29748"/>
        <dbReference type="ChEBI" id="CHEBI:29985"/>
        <dbReference type="ChEBI" id="CHEBI:58359"/>
        <dbReference type="EC" id="4.1.3.27"/>
    </reaction>
</comment>
<evidence type="ECO:0000256" key="5">
    <source>
        <dbReference type="ARBA" id="ARBA00022842"/>
    </source>
</evidence>
<evidence type="ECO:0000256" key="8">
    <source>
        <dbReference type="ARBA" id="ARBA00047683"/>
    </source>
</evidence>
<sequence length="490" mass="55155">MIRPDLKEIKELISEGRYKCVPVSTEILSDIRTPIEVLRILKRVSEHCYLLESVAEDEKWGRYTFLGYDPKLEITCKDGRMKAGDLTFETWEPGNYIRQILEEHKSPAFDYLPSFTGGLAGYFAYDYLKYAEPSLRLEGEDAEGFQDVDLMLFDKVIAFDNFRQKIILIANMDLARGEAGYHRAVLELKHMEELIRTGEPCRSEPGALRSPVKALFDRERYCRMVEQGKRRIREGDIFQIVLSNRLEAEFEGSLLNAYRMLRTLNPSPYMFYFSGSDLETAGASPETLVKLEKGVLHTFPLAGTRPRGKTEEEDLALERELLADPKELAEHSMLVDLGRNDLGRVSRFGSVEVERLYCIERFSHVMHIGSTVRGELAAGKTALDAIDAVLPAGTLSGAPKIRACQLISELEKNRRGIYGGAIGYLGFNGSMDTCIAIRIAYKKNGKVFVRSGAGIVADSDPEKEYQECINKAAAVLRALELAEEAEPCLY</sequence>
<proteinExistence type="predicted"/>
<dbReference type="GO" id="GO:0004049">
    <property type="term" value="F:anthranilate synthase activity"/>
    <property type="evidence" value="ECO:0007669"/>
    <property type="project" value="UniProtKB-EC"/>
</dbReference>
<evidence type="ECO:0000256" key="2">
    <source>
        <dbReference type="ARBA" id="ARBA00011575"/>
    </source>
</evidence>
<dbReference type="InterPro" id="IPR019999">
    <property type="entry name" value="Anth_synth_I-like"/>
</dbReference>
<dbReference type="PRINTS" id="PR00095">
    <property type="entry name" value="ANTSNTHASEI"/>
</dbReference>
<evidence type="ECO:0000313" key="12">
    <source>
        <dbReference type="Proteomes" id="UP000886889"/>
    </source>
</evidence>
<dbReference type="InterPro" id="IPR005801">
    <property type="entry name" value="ADC_synthase"/>
</dbReference>
<dbReference type="EMBL" id="DVOS01000045">
    <property type="protein sequence ID" value="HIV23333.1"/>
    <property type="molecule type" value="Genomic_DNA"/>
</dbReference>
<comment type="function">
    <text evidence="7">Part of a heterotetrameric complex that catalyzes the two-step biosynthesis of anthranilate, an intermediate in the biosynthesis of L-tryptophan. In the first step, the glutamine-binding beta subunit (TrpG) of anthranilate synthase (AS) provides the glutamine amidotransferase activity which generates ammonia as a substrate that, along with chorismate, is used in the second step, catalyzed by the large alpha subunit of AS (TrpE) to produce anthranilate. In the absence of TrpG, TrpE can synthesize anthranilate directly from chorismate and high concentrations of ammonia.</text>
</comment>
<evidence type="ECO:0000313" key="11">
    <source>
        <dbReference type="EMBL" id="HIV23333.1"/>
    </source>
</evidence>
<dbReference type="PANTHER" id="PTHR11236:SF48">
    <property type="entry name" value="ISOCHORISMATE SYNTHASE MENF"/>
    <property type="match status" value="1"/>
</dbReference>
<dbReference type="PANTHER" id="PTHR11236">
    <property type="entry name" value="AMINOBENZOATE/ANTHRANILATE SYNTHASE"/>
    <property type="match status" value="1"/>
</dbReference>
<organism evidence="11 12">
    <name type="scientific">Candidatus Merdiplasma excrementigallinarum</name>
    <dbReference type="NCBI Taxonomy" id="2840864"/>
    <lineage>
        <taxon>Bacteria</taxon>
        <taxon>Bacillati</taxon>
        <taxon>Bacillota</taxon>
        <taxon>Clostridia</taxon>
        <taxon>Lachnospirales</taxon>
        <taxon>Lachnospiraceae</taxon>
        <taxon>Lachnospiraceae incertae sedis</taxon>
        <taxon>Candidatus Merdiplasma</taxon>
    </lineage>
</organism>
<protein>
    <recommendedName>
        <fullName evidence="3">Anthranilate synthase component 1</fullName>
    </recommendedName>
</protein>
<comment type="subunit">
    <text evidence="2">Heterotetramer consisting of two non-identical subunits: a beta subunit (TrpG) and a large alpha subunit (TrpE).</text>
</comment>
<comment type="caution">
    <text evidence="11">The sequence shown here is derived from an EMBL/GenBank/DDBJ whole genome shotgun (WGS) entry which is preliminary data.</text>
</comment>
<dbReference type="SUPFAM" id="SSF56322">
    <property type="entry name" value="ADC synthase"/>
    <property type="match status" value="1"/>
</dbReference>
<accession>A0A9D1P0I9</accession>
<evidence type="ECO:0000256" key="3">
    <source>
        <dbReference type="ARBA" id="ARBA00020653"/>
    </source>
</evidence>
<dbReference type="InterPro" id="IPR015890">
    <property type="entry name" value="Chorismate_C"/>
</dbReference>
<dbReference type="InterPro" id="IPR006805">
    <property type="entry name" value="Anth_synth_I_N"/>
</dbReference>